<dbReference type="RefSeq" id="WP_091908950.1">
    <property type="nucleotide sequence ID" value="NZ_FNLO01000007.1"/>
</dbReference>
<dbReference type="InterPro" id="IPR048922">
    <property type="entry name" value="Bbp16"/>
</dbReference>
<dbReference type="EMBL" id="FNLO01000007">
    <property type="protein sequence ID" value="SDV49195.1"/>
    <property type="molecule type" value="Genomic_DNA"/>
</dbReference>
<dbReference type="Pfam" id="PF21190">
    <property type="entry name" value="Bbp16"/>
    <property type="match status" value="1"/>
</dbReference>
<name>A0A1H2PRT0_9BURK</name>
<evidence type="ECO:0008006" key="3">
    <source>
        <dbReference type="Google" id="ProtNLM"/>
    </source>
</evidence>
<proteinExistence type="predicted"/>
<protein>
    <recommendedName>
        <fullName evidence="3">Phage protein</fullName>
    </recommendedName>
</protein>
<dbReference type="OrthoDB" id="8617484at2"/>
<reference evidence="2" key="1">
    <citation type="submission" date="2016-09" db="EMBL/GenBank/DDBJ databases">
        <authorList>
            <person name="Varghese N."/>
            <person name="Submissions S."/>
        </authorList>
    </citation>
    <scope>NUCLEOTIDE SEQUENCE [LARGE SCALE GENOMIC DNA]</scope>
    <source>
        <strain evidence="2">JS23</strain>
    </source>
</reference>
<dbReference type="Gene3D" id="2.60.120.1110">
    <property type="match status" value="1"/>
</dbReference>
<dbReference type="Proteomes" id="UP000243719">
    <property type="component" value="Unassembled WGS sequence"/>
</dbReference>
<evidence type="ECO:0000313" key="1">
    <source>
        <dbReference type="EMBL" id="SDV49195.1"/>
    </source>
</evidence>
<dbReference type="STRING" id="1770053.SAMN05216551_107143"/>
<keyword evidence="2" id="KW-1185">Reference proteome</keyword>
<gene>
    <name evidence="1" type="ORF">SAMN05216551_107143</name>
</gene>
<organism evidence="1 2">
    <name type="scientific">Chitinasiproducens palmae</name>
    <dbReference type="NCBI Taxonomy" id="1770053"/>
    <lineage>
        <taxon>Bacteria</taxon>
        <taxon>Pseudomonadati</taxon>
        <taxon>Pseudomonadota</taxon>
        <taxon>Betaproteobacteria</taxon>
        <taxon>Burkholderiales</taxon>
        <taxon>Burkholderiaceae</taxon>
        <taxon>Chitinasiproducens</taxon>
    </lineage>
</organism>
<accession>A0A1H2PRT0</accession>
<evidence type="ECO:0000313" key="2">
    <source>
        <dbReference type="Proteomes" id="UP000243719"/>
    </source>
</evidence>
<dbReference type="AlphaFoldDB" id="A0A1H2PRT0"/>
<sequence>MILDKTNEFSDSQVVTATAVSTNVIDLNPSNANPVQDIGAGEPVWFVAQVDASAAAAGAATVVITLESDSDPALATAPTVHYTSAAIPVAQLTAGAEPIKVRLPAGAYKRYLGVRYTVGTGPLTAGAFSTFITKDIQNKRQYKSGYSV</sequence>